<accession>A0A7W6KLP9</accession>
<keyword evidence="1" id="KW-0812">Transmembrane</keyword>
<dbReference type="EMBL" id="JACIDZ010000011">
    <property type="protein sequence ID" value="MBB4123375.1"/>
    <property type="molecule type" value="Genomic_DNA"/>
</dbReference>
<comment type="caution">
    <text evidence="2">The sequence shown here is derived from an EMBL/GenBank/DDBJ whole genome shotgun (WGS) entry which is preliminary data.</text>
</comment>
<dbReference type="RefSeq" id="WP_183488275.1">
    <property type="nucleotide sequence ID" value="NZ_JACIDZ010000011.1"/>
</dbReference>
<keyword evidence="1" id="KW-1133">Transmembrane helix</keyword>
<dbReference type="Proteomes" id="UP000530571">
    <property type="component" value="Unassembled WGS sequence"/>
</dbReference>
<evidence type="ECO:0000256" key="1">
    <source>
        <dbReference type="SAM" id="Phobius"/>
    </source>
</evidence>
<feature type="transmembrane region" description="Helical" evidence="1">
    <location>
        <begin position="12"/>
        <end position="36"/>
    </location>
</feature>
<keyword evidence="1" id="KW-0472">Membrane</keyword>
<proteinExistence type="predicted"/>
<dbReference type="AlphaFoldDB" id="A0A7W6KLP9"/>
<feature type="transmembrane region" description="Helical" evidence="1">
    <location>
        <begin position="42"/>
        <end position="62"/>
    </location>
</feature>
<organism evidence="2 3">
    <name type="scientific">Martelella radicis</name>
    <dbReference type="NCBI Taxonomy" id="1397476"/>
    <lineage>
        <taxon>Bacteria</taxon>
        <taxon>Pseudomonadati</taxon>
        <taxon>Pseudomonadota</taxon>
        <taxon>Alphaproteobacteria</taxon>
        <taxon>Hyphomicrobiales</taxon>
        <taxon>Aurantimonadaceae</taxon>
        <taxon>Martelella</taxon>
    </lineage>
</organism>
<evidence type="ECO:0008006" key="4">
    <source>
        <dbReference type="Google" id="ProtNLM"/>
    </source>
</evidence>
<evidence type="ECO:0000313" key="2">
    <source>
        <dbReference type="EMBL" id="MBB4123375.1"/>
    </source>
</evidence>
<gene>
    <name evidence="2" type="ORF">GGR30_003318</name>
</gene>
<sequence length="144" mass="15473">MLKTLHPVAGALALAIIVTFFLSTILSELFAGPALVAQVKTWIPWGFLLLAPLLALAGFSGFRLARPMRGRLIAAKRRRMPLIALNGIVVLIPSALFLAAKAGAGAFDGWFYAVQAVELVFGAVNIALMGLNMRDGLRMTAKRR</sequence>
<protein>
    <recommendedName>
        <fullName evidence="4">Transmembrane protein</fullName>
    </recommendedName>
</protein>
<name>A0A7W6KLP9_9HYPH</name>
<reference evidence="2 3" key="1">
    <citation type="submission" date="2020-08" db="EMBL/GenBank/DDBJ databases">
        <title>Genomic Encyclopedia of Type Strains, Phase IV (KMG-IV): sequencing the most valuable type-strain genomes for metagenomic binning, comparative biology and taxonomic classification.</title>
        <authorList>
            <person name="Goeker M."/>
        </authorList>
    </citation>
    <scope>NUCLEOTIDE SEQUENCE [LARGE SCALE GENOMIC DNA]</scope>
    <source>
        <strain evidence="2 3">DSM 28101</strain>
    </source>
</reference>
<evidence type="ECO:0000313" key="3">
    <source>
        <dbReference type="Proteomes" id="UP000530571"/>
    </source>
</evidence>
<keyword evidence="3" id="KW-1185">Reference proteome</keyword>
<feature type="transmembrane region" description="Helical" evidence="1">
    <location>
        <begin position="83"/>
        <end position="104"/>
    </location>
</feature>
<feature type="transmembrane region" description="Helical" evidence="1">
    <location>
        <begin position="110"/>
        <end position="133"/>
    </location>
</feature>